<keyword evidence="7 14" id="KW-0460">Magnesium</keyword>
<dbReference type="InterPro" id="IPR004439">
    <property type="entry name" value="Isocitrate_DH_NADP_dimer_prok"/>
</dbReference>
<name>A0A212PZQ6_9CHLR</name>
<dbReference type="NCBIfam" id="NF005036">
    <property type="entry name" value="PRK06451.1"/>
    <property type="match status" value="1"/>
</dbReference>
<dbReference type="GO" id="GO:0006099">
    <property type="term" value="P:tricarboxylic acid cycle"/>
    <property type="evidence" value="ECO:0007669"/>
    <property type="project" value="UniProtKB-UniRule"/>
</dbReference>
<feature type="binding site" evidence="13">
    <location>
        <position position="345"/>
    </location>
    <ligand>
        <name>NADP(+)</name>
        <dbReference type="ChEBI" id="CHEBI:58349"/>
    </ligand>
</feature>
<feature type="binding site" evidence="12">
    <location>
        <position position="151"/>
    </location>
    <ligand>
        <name>D-threo-isocitrate</name>
        <dbReference type="ChEBI" id="CHEBI:15562"/>
    </ligand>
</feature>
<dbReference type="SMART" id="SM01329">
    <property type="entry name" value="Iso_dh"/>
    <property type="match status" value="1"/>
</dbReference>
<dbReference type="EC" id="1.1.1.42" evidence="4 11"/>
<proteinExistence type="inferred from homology"/>
<evidence type="ECO:0000256" key="15">
    <source>
        <dbReference type="PIRSR" id="PIRSR604439-4"/>
    </source>
</evidence>
<evidence type="ECO:0000256" key="8">
    <source>
        <dbReference type="ARBA" id="ARBA00022857"/>
    </source>
</evidence>
<gene>
    <name evidence="18" type="ORF">SAMN02746019_00023140</name>
</gene>
<feature type="modified residue" description="N6-succinyllysine" evidence="16">
    <location>
        <position position="98"/>
    </location>
</feature>
<evidence type="ECO:0000259" key="17">
    <source>
        <dbReference type="SMART" id="SM01329"/>
    </source>
</evidence>
<dbReference type="GO" id="GO:0004450">
    <property type="term" value="F:isocitrate dehydrogenase (NADP+) activity"/>
    <property type="evidence" value="ECO:0007669"/>
    <property type="project" value="UniProtKB-UniRule"/>
</dbReference>
<evidence type="ECO:0000256" key="13">
    <source>
        <dbReference type="PIRSR" id="PIRSR604439-2"/>
    </source>
</evidence>
<feature type="binding site" evidence="12">
    <location>
        <position position="113"/>
    </location>
    <ligand>
        <name>D-threo-isocitrate</name>
        <dbReference type="ChEBI" id="CHEBI:15562"/>
    </ligand>
</feature>
<feature type="binding site" evidence="13">
    <location>
        <position position="384"/>
    </location>
    <ligand>
        <name>NADP(+)</name>
        <dbReference type="ChEBI" id="CHEBI:58349"/>
    </ligand>
</feature>
<feature type="binding site" evidence="12">
    <location>
        <position position="127"/>
    </location>
    <ligand>
        <name>D-threo-isocitrate</name>
        <dbReference type="ChEBI" id="CHEBI:15562"/>
    </ligand>
</feature>
<dbReference type="SUPFAM" id="SSF53659">
    <property type="entry name" value="Isocitrate/Isopropylmalate dehydrogenase-like"/>
    <property type="match status" value="1"/>
</dbReference>
<keyword evidence="6" id="KW-0479">Metal-binding</keyword>
<feature type="domain" description="Isopropylmalate dehydrogenase-like" evidence="17">
    <location>
        <begin position="28"/>
        <end position="405"/>
    </location>
</feature>
<keyword evidence="5" id="KW-0816">Tricarboxylic acid cycle</keyword>
<dbReference type="FunCoup" id="A0A212PZQ6">
    <property type="interactions" value="318"/>
</dbReference>
<evidence type="ECO:0000256" key="10">
    <source>
        <dbReference type="ARBA" id="ARBA00023211"/>
    </source>
</evidence>
<evidence type="ECO:0000256" key="7">
    <source>
        <dbReference type="ARBA" id="ARBA00022842"/>
    </source>
</evidence>
<feature type="binding site" evidence="13">
    <location>
        <position position="102"/>
    </location>
    <ligand>
        <name>NADP(+)</name>
        <dbReference type="ChEBI" id="CHEBI:58349"/>
    </ligand>
</feature>
<comment type="subunit">
    <text evidence="3">Homodimer.</text>
</comment>
<dbReference type="RefSeq" id="WP_088570085.1">
    <property type="nucleotide sequence ID" value="NZ_FYEK01000003.1"/>
</dbReference>
<feature type="binding site" evidence="13">
    <location>
        <position position="388"/>
    </location>
    <ligand>
        <name>NADP(+)</name>
        <dbReference type="ChEBI" id="CHEBI:58349"/>
    </ligand>
</feature>
<dbReference type="AlphaFoldDB" id="A0A212PZQ6"/>
<dbReference type="InParanoid" id="A0A212PZQ6"/>
<keyword evidence="19" id="KW-1185">Reference proteome</keyword>
<evidence type="ECO:0000256" key="11">
    <source>
        <dbReference type="NCBIfam" id="TIGR00183"/>
    </source>
</evidence>
<dbReference type="OrthoDB" id="9806254at2"/>
<dbReference type="PANTHER" id="PTHR43504">
    <property type="entry name" value="ISOCITRATE DEHYDROGENASE [NADP]"/>
    <property type="match status" value="1"/>
</dbReference>
<evidence type="ECO:0000256" key="1">
    <source>
        <dbReference type="ARBA" id="ARBA00001936"/>
    </source>
</evidence>
<evidence type="ECO:0000313" key="19">
    <source>
        <dbReference type="Proteomes" id="UP000197025"/>
    </source>
</evidence>
<feature type="modified residue" description="N6-acetyllysine" evidence="16">
    <location>
        <position position="140"/>
    </location>
</feature>
<feature type="site" description="Critical for catalysis" evidence="15">
    <location>
        <position position="225"/>
    </location>
</feature>
<reference evidence="19" key="1">
    <citation type="submission" date="2017-06" db="EMBL/GenBank/DDBJ databases">
        <authorList>
            <person name="Varghese N."/>
            <person name="Submissions S."/>
        </authorList>
    </citation>
    <scope>NUCLEOTIDE SEQUENCE [LARGE SCALE GENOMIC DNA]</scope>
    <source>
        <strain evidence="19">JAD2</strain>
    </source>
</reference>
<accession>A0A212PZQ6</accession>
<comment type="cofactor">
    <cofactor evidence="14">
        <name>Mg(2+)</name>
        <dbReference type="ChEBI" id="CHEBI:18420"/>
    </cofactor>
    <cofactor evidence="14">
        <name>Mn(2+)</name>
        <dbReference type="ChEBI" id="CHEBI:29035"/>
    </cofactor>
    <text evidence="14">Binds 1 Mg(2+) or Mn(2+) ion per subunit.</text>
</comment>
<feature type="modified residue" description="Phosphoserine" evidence="16">
    <location>
        <position position="111"/>
    </location>
</feature>
<evidence type="ECO:0000313" key="18">
    <source>
        <dbReference type="EMBL" id="SNB52428.1"/>
    </source>
</evidence>
<feature type="binding site" evidence="12">
    <location>
        <position position="117"/>
    </location>
    <ligand>
        <name>D-threo-isocitrate</name>
        <dbReference type="ChEBI" id="CHEBI:15562"/>
    </ligand>
</feature>
<evidence type="ECO:0000256" key="16">
    <source>
        <dbReference type="PIRSR" id="PIRSR604439-5"/>
    </source>
</evidence>
<organism evidence="18 19">
    <name type="scientific">Thermoflexus hugenholtzii JAD2</name>
    <dbReference type="NCBI Taxonomy" id="877466"/>
    <lineage>
        <taxon>Bacteria</taxon>
        <taxon>Bacillati</taxon>
        <taxon>Chloroflexota</taxon>
        <taxon>Thermoflexia</taxon>
        <taxon>Thermoflexales</taxon>
        <taxon>Thermoflexaceae</taxon>
        <taxon>Thermoflexus</taxon>
    </lineage>
</organism>
<feature type="site" description="Critical for catalysis" evidence="15">
    <location>
        <position position="158"/>
    </location>
</feature>
<protein>
    <recommendedName>
        <fullName evidence="4 11">Isocitrate dehydrogenase (NADP(+))</fullName>
        <ecNumber evidence="4 11">1.1.1.42</ecNumber>
    </recommendedName>
</protein>
<evidence type="ECO:0000256" key="12">
    <source>
        <dbReference type="PIRSR" id="PIRSR604439-1"/>
    </source>
</evidence>
<keyword evidence="8 13" id="KW-0521">NADP</keyword>
<comment type="cofactor">
    <cofactor evidence="1">
        <name>Mn(2+)</name>
        <dbReference type="ChEBI" id="CHEBI:29035"/>
    </cofactor>
</comment>
<feature type="binding site" evidence="12">
    <location>
        <position position="111"/>
    </location>
    <ligand>
        <name>D-threo-isocitrate</name>
        <dbReference type="ChEBI" id="CHEBI:15562"/>
    </ligand>
</feature>
<dbReference type="EMBL" id="FYEK01000003">
    <property type="protein sequence ID" value="SNB52428.1"/>
    <property type="molecule type" value="Genomic_DNA"/>
</dbReference>
<dbReference type="Gene3D" id="3.40.718.10">
    <property type="entry name" value="Isopropylmalate Dehydrogenase"/>
    <property type="match status" value="1"/>
</dbReference>
<evidence type="ECO:0000256" key="3">
    <source>
        <dbReference type="ARBA" id="ARBA00011738"/>
    </source>
</evidence>
<evidence type="ECO:0000256" key="6">
    <source>
        <dbReference type="ARBA" id="ARBA00022723"/>
    </source>
</evidence>
<feature type="binding site" evidence="13">
    <location>
        <begin position="332"/>
        <end position="338"/>
    </location>
    <ligand>
        <name>NADP(+)</name>
        <dbReference type="ChEBI" id="CHEBI:58349"/>
    </ligand>
</feature>
<dbReference type="GO" id="GO:0046872">
    <property type="term" value="F:metal ion binding"/>
    <property type="evidence" value="ECO:0007669"/>
    <property type="project" value="UniProtKB-KW"/>
</dbReference>
<feature type="binding site" evidence="14">
    <location>
        <position position="300"/>
    </location>
    <ligand>
        <name>Mg(2+)</name>
        <dbReference type="ChEBI" id="CHEBI:18420"/>
    </ligand>
</feature>
<keyword evidence="9" id="KW-0560">Oxidoreductase</keyword>
<dbReference type="Proteomes" id="UP000197025">
    <property type="component" value="Unassembled WGS sequence"/>
</dbReference>
<comment type="similarity">
    <text evidence="2">Belongs to the isocitrate and isopropylmalate dehydrogenases family.</text>
</comment>
<dbReference type="InterPro" id="IPR024084">
    <property type="entry name" value="IsoPropMal-DH-like_dom"/>
</dbReference>
<evidence type="ECO:0000256" key="2">
    <source>
        <dbReference type="ARBA" id="ARBA00007769"/>
    </source>
</evidence>
<dbReference type="Pfam" id="PF00180">
    <property type="entry name" value="Iso_dh"/>
    <property type="match status" value="1"/>
</dbReference>
<dbReference type="PANTHER" id="PTHR43504:SF1">
    <property type="entry name" value="ISOCITRATE DEHYDROGENASE [NADP]"/>
    <property type="match status" value="1"/>
</dbReference>
<sequence length="409" mass="45138">MFTHVRVPEDGKKIEVRNGRLVVPDHPIIGYIVGDGTGRDIMPAAMKVWDAAVQKVYGGQRKIAWVRLYAGEDAEELYGERLPEETLRAIREFVVAIKGPLTTPVGYGWRSINVQLRQKLDLYACIRPVKWYPGVPSPLKEPHKVNMVVFRENTEDVYAGIEWEAGSPEAKRVAAYLKRTFKITLPPNTGIGVKPISEGATKRLVRKAIRYALENGRRSVTLVGKGNIMKYTEGAFIRWGYEVAKEEFGDVTITEAEVAEGKPADGKIIIKDRIADAMFQQVLLRPEEYDVIATPNLNGDYLSEALAAMVGGVGIAPGANIGDTLAVFEATHGSAPKYAGLDKVNPGSLLLSGVMMFRYIGWNEVADAIEAAFTRTIQQKIVTYDLARLMEGAREVRTSEFAEAIVANL</sequence>
<dbReference type="NCBIfam" id="NF005425">
    <property type="entry name" value="PRK07006.1"/>
    <property type="match status" value="1"/>
</dbReference>
<keyword evidence="10 14" id="KW-0464">Manganese</keyword>
<evidence type="ECO:0000256" key="14">
    <source>
        <dbReference type="PIRSR" id="PIRSR604439-3"/>
    </source>
</evidence>
<evidence type="ECO:0000256" key="9">
    <source>
        <dbReference type="ARBA" id="ARBA00023002"/>
    </source>
</evidence>
<evidence type="ECO:0000256" key="4">
    <source>
        <dbReference type="ARBA" id="ARBA00013013"/>
    </source>
</evidence>
<evidence type="ECO:0000256" key="5">
    <source>
        <dbReference type="ARBA" id="ARBA00022532"/>
    </source>
</evidence>
<dbReference type="NCBIfam" id="TIGR00183">
    <property type="entry name" value="prok_nadp_idh"/>
    <property type="match status" value="1"/>
</dbReference>